<feature type="transmembrane region" description="Helical" evidence="8">
    <location>
        <begin position="121"/>
        <end position="147"/>
    </location>
</feature>
<dbReference type="SUPFAM" id="SSF55073">
    <property type="entry name" value="Nucleotide cyclase"/>
    <property type="match status" value="1"/>
</dbReference>
<sequence>MDRSAAHPGFRHFREAALTSIAYFPCAAATLILTRFDGGVAIVWLASSVLFAALCARPRRRWTGIVLLCLPTAMLASHLFGMRGWASIPLPLICVAEAVFAAWLIKRAYPRFGRFQSVPEVGWFLAIGGFAVPATTALLAAWCVHQARGISFGIAWRDWYAGHALGLVAFAPPMLLTLRGQTRQWIATAGSSRMREALVLIGLVAAASLAAFGQERIPLVILPFMPMIAATLRLGRFGAIVSIVVLLAIALPLSIAGHGPTMLLRGDIAVRLQVLQVYFASIVLILLPLAAELRTRRRLFERMNAAEALHRVVLDRTSDIIIRLGVDGTLRYASPSTERVWGYRPDELTGRIMFHLVSAEDLPAVLEARRRVLASPDETAIAEYRVLCKDGDWIWMESHMRAVLDEKGAVIGNVSIVREVTGRRKLMEDLTHQAMTDPLTGLYNRRAFEEALPALLASGDGSEALGCVAVFDLDHFKRINDRFGHACGDLVLQRFADVLRASVREGDLVSRLGGEEFAVVLGGMGPEQARLVCERIRKRTERAEVHDRADGIIHVTVSAGIAPLARGQGDDEALRNADLALYRAKNAGRNRSELAA</sequence>
<feature type="transmembrane region" description="Helical" evidence="8">
    <location>
        <begin position="234"/>
        <end position="256"/>
    </location>
</feature>
<dbReference type="Proteomes" id="UP000465810">
    <property type="component" value="Unassembled WGS sequence"/>
</dbReference>
<dbReference type="GO" id="GO:0052621">
    <property type="term" value="F:diguanylate cyclase activity"/>
    <property type="evidence" value="ECO:0007669"/>
    <property type="project" value="UniProtKB-EC"/>
</dbReference>
<evidence type="ECO:0000313" key="12">
    <source>
        <dbReference type="EMBL" id="MYL98575.1"/>
    </source>
</evidence>
<dbReference type="PANTHER" id="PTHR45138">
    <property type="entry name" value="REGULATORY COMPONENTS OF SENSORY TRANSDUCTION SYSTEM"/>
    <property type="match status" value="1"/>
</dbReference>
<feature type="transmembrane region" description="Helical" evidence="8">
    <location>
        <begin position="88"/>
        <end position="109"/>
    </location>
</feature>
<evidence type="ECO:0000256" key="6">
    <source>
        <dbReference type="ARBA" id="ARBA00023136"/>
    </source>
</evidence>
<dbReference type="PANTHER" id="PTHR45138:SF9">
    <property type="entry name" value="DIGUANYLATE CYCLASE DGCM-RELATED"/>
    <property type="match status" value="1"/>
</dbReference>
<dbReference type="InterPro" id="IPR043128">
    <property type="entry name" value="Rev_trsase/Diguanyl_cyclase"/>
</dbReference>
<dbReference type="SMART" id="SM00267">
    <property type="entry name" value="GGDEF"/>
    <property type="match status" value="1"/>
</dbReference>
<feature type="transmembrane region" description="Helical" evidence="8">
    <location>
        <begin position="12"/>
        <end position="33"/>
    </location>
</feature>
<dbReference type="CDD" id="cd01949">
    <property type="entry name" value="GGDEF"/>
    <property type="match status" value="1"/>
</dbReference>
<dbReference type="InterPro" id="IPR000160">
    <property type="entry name" value="GGDEF_dom"/>
</dbReference>
<evidence type="ECO:0000256" key="2">
    <source>
        <dbReference type="ARBA" id="ARBA00012528"/>
    </source>
</evidence>
<comment type="caution">
    <text evidence="12">The sequence shown here is derived from an EMBL/GenBank/DDBJ whole genome shotgun (WGS) entry which is preliminary data.</text>
</comment>
<dbReference type="Pfam" id="PF05231">
    <property type="entry name" value="MASE1"/>
    <property type="match status" value="1"/>
</dbReference>
<dbReference type="EMBL" id="WVTD01000008">
    <property type="protein sequence ID" value="MYL98575.1"/>
    <property type="molecule type" value="Genomic_DNA"/>
</dbReference>
<protein>
    <recommendedName>
        <fullName evidence="2">diguanylate cyclase</fullName>
        <ecNumber evidence="2">2.7.7.65</ecNumber>
    </recommendedName>
</protein>
<dbReference type="InterPro" id="IPR013655">
    <property type="entry name" value="PAS_fold_3"/>
</dbReference>
<accession>A0A7X4K7V3</accession>
<dbReference type="SMART" id="SM00091">
    <property type="entry name" value="PAS"/>
    <property type="match status" value="1"/>
</dbReference>
<reference evidence="12 13" key="1">
    <citation type="submission" date="2019-12" db="EMBL/GenBank/DDBJ databases">
        <authorList>
            <person name="Feng G."/>
            <person name="Zhu H."/>
        </authorList>
    </citation>
    <scope>NUCLEOTIDE SEQUENCE [LARGE SCALE GENOMIC DNA]</scope>
    <source>
        <strain evidence="12 13">FGD1</strain>
    </source>
</reference>
<dbReference type="InterPro" id="IPR000700">
    <property type="entry name" value="PAS-assoc_C"/>
</dbReference>
<evidence type="ECO:0000259" key="11">
    <source>
        <dbReference type="PROSITE" id="PS50887"/>
    </source>
</evidence>
<dbReference type="EC" id="2.7.7.65" evidence="2"/>
<evidence type="ECO:0000259" key="10">
    <source>
        <dbReference type="PROSITE" id="PS50113"/>
    </source>
</evidence>
<feature type="domain" description="PAC" evidence="10">
    <location>
        <begin position="380"/>
        <end position="432"/>
    </location>
</feature>
<dbReference type="NCBIfam" id="TIGR00229">
    <property type="entry name" value="sensory_box"/>
    <property type="match status" value="1"/>
</dbReference>
<comment type="subcellular location">
    <subcellularLocation>
        <location evidence="1">Cell membrane</location>
        <topology evidence="1">Multi-pass membrane protein</topology>
    </subcellularLocation>
</comment>
<comment type="catalytic activity">
    <reaction evidence="7">
        <text>2 GTP = 3',3'-c-di-GMP + 2 diphosphate</text>
        <dbReference type="Rhea" id="RHEA:24898"/>
        <dbReference type="ChEBI" id="CHEBI:33019"/>
        <dbReference type="ChEBI" id="CHEBI:37565"/>
        <dbReference type="ChEBI" id="CHEBI:58805"/>
        <dbReference type="EC" id="2.7.7.65"/>
    </reaction>
</comment>
<feature type="transmembrane region" description="Helical" evidence="8">
    <location>
        <begin position="39"/>
        <end position="56"/>
    </location>
</feature>
<dbReference type="InterPro" id="IPR050469">
    <property type="entry name" value="Diguanylate_Cyclase"/>
</dbReference>
<evidence type="ECO:0000256" key="3">
    <source>
        <dbReference type="ARBA" id="ARBA00022475"/>
    </source>
</evidence>
<keyword evidence="5 8" id="KW-1133">Transmembrane helix</keyword>
<dbReference type="GO" id="GO:0043709">
    <property type="term" value="P:cell adhesion involved in single-species biofilm formation"/>
    <property type="evidence" value="ECO:0007669"/>
    <property type="project" value="TreeGrafter"/>
</dbReference>
<gene>
    <name evidence="12" type="ORF">GR702_12445</name>
</gene>
<dbReference type="RefSeq" id="WP_160986207.1">
    <property type="nucleotide sequence ID" value="NZ_WVTD01000008.1"/>
</dbReference>
<dbReference type="PROSITE" id="PS50113">
    <property type="entry name" value="PAC"/>
    <property type="match status" value="1"/>
</dbReference>
<dbReference type="InterPro" id="IPR029787">
    <property type="entry name" value="Nucleotide_cyclase"/>
</dbReference>
<evidence type="ECO:0000256" key="5">
    <source>
        <dbReference type="ARBA" id="ARBA00022989"/>
    </source>
</evidence>
<evidence type="ECO:0000256" key="7">
    <source>
        <dbReference type="ARBA" id="ARBA00034247"/>
    </source>
</evidence>
<feature type="domain" description="PAS" evidence="9">
    <location>
        <begin position="306"/>
        <end position="376"/>
    </location>
</feature>
<keyword evidence="3" id="KW-1003">Cell membrane</keyword>
<dbReference type="GO" id="GO:1902201">
    <property type="term" value="P:negative regulation of bacterial-type flagellum-dependent cell motility"/>
    <property type="evidence" value="ECO:0007669"/>
    <property type="project" value="TreeGrafter"/>
</dbReference>
<dbReference type="GO" id="GO:0005886">
    <property type="term" value="C:plasma membrane"/>
    <property type="evidence" value="ECO:0007669"/>
    <property type="project" value="UniProtKB-SubCell"/>
</dbReference>
<name>A0A7X4K7V3_9SPHN</name>
<organism evidence="12 13">
    <name type="scientific">Novosphingobium silvae</name>
    <dbReference type="NCBI Taxonomy" id="2692619"/>
    <lineage>
        <taxon>Bacteria</taxon>
        <taxon>Pseudomonadati</taxon>
        <taxon>Pseudomonadota</taxon>
        <taxon>Alphaproteobacteria</taxon>
        <taxon>Sphingomonadales</taxon>
        <taxon>Sphingomonadaceae</taxon>
        <taxon>Novosphingobium</taxon>
    </lineage>
</organism>
<dbReference type="InterPro" id="IPR001610">
    <property type="entry name" value="PAC"/>
</dbReference>
<dbReference type="Pfam" id="PF00990">
    <property type="entry name" value="GGDEF"/>
    <property type="match status" value="1"/>
</dbReference>
<feature type="transmembrane region" description="Helical" evidence="8">
    <location>
        <begin position="197"/>
        <end position="214"/>
    </location>
</feature>
<dbReference type="AlphaFoldDB" id="A0A7X4K7V3"/>
<keyword evidence="4 8" id="KW-0812">Transmembrane</keyword>
<feature type="transmembrane region" description="Helical" evidence="8">
    <location>
        <begin position="63"/>
        <end position="82"/>
    </location>
</feature>
<dbReference type="FunFam" id="3.30.70.270:FF:000001">
    <property type="entry name" value="Diguanylate cyclase domain protein"/>
    <property type="match status" value="1"/>
</dbReference>
<evidence type="ECO:0000256" key="4">
    <source>
        <dbReference type="ARBA" id="ARBA00022692"/>
    </source>
</evidence>
<evidence type="ECO:0000256" key="8">
    <source>
        <dbReference type="SAM" id="Phobius"/>
    </source>
</evidence>
<evidence type="ECO:0000259" key="9">
    <source>
        <dbReference type="PROSITE" id="PS50112"/>
    </source>
</evidence>
<dbReference type="PROSITE" id="PS50112">
    <property type="entry name" value="PAS"/>
    <property type="match status" value="1"/>
</dbReference>
<evidence type="ECO:0000313" key="13">
    <source>
        <dbReference type="Proteomes" id="UP000465810"/>
    </source>
</evidence>
<evidence type="ECO:0000256" key="1">
    <source>
        <dbReference type="ARBA" id="ARBA00004651"/>
    </source>
</evidence>
<feature type="transmembrane region" description="Helical" evidence="8">
    <location>
        <begin position="159"/>
        <end position="176"/>
    </location>
</feature>
<dbReference type="NCBIfam" id="TIGR00254">
    <property type="entry name" value="GGDEF"/>
    <property type="match status" value="1"/>
</dbReference>
<dbReference type="SMART" id="SM00086">
    <property type="entry name" value="PAC"/>
    <property type="match status" value="1"/>
</dbReference>
<keyword evidence="13" id="KW-1185">Reference proteome</keyword>
<dbReference type="PROSITE" id="PS50887">
    <property type="entry name" value="GGDEF"/>
    <property type="match status" value="1"/>
</dbReference>
<dbReference type="Gene3D" id="3.30.70.270">
    <property type="match status" value="1"/>
</dbReference>
<proteinExistence type="predicted"/>
<dbReference type="InterPro" id="IPR035965">
    <property type="entry name" value="PAS-like_dom_sf"/>
</dbReference>
<dbReference type="Gene3D" id="3.30.450.20">
    <property type="entry name" value="PAS domain"/>
    <property type="match status" value="1"/>
</dbReference>
<dbReference type="Pfam" id="PF08447">
    <property type="entry name" value="PAS_3"/>
    <property type="match status" value="1"/>
</dbReference>
<dbReference type="InterPro" id="IPR000014">
    <property type="entry name" value="PAS"/>
</dbReference>
<dbReference type="SUPFAM" id="SSF55785">
    <property type="entry name" value="PYP-like sensor domain (PAS domain)"/>
    <property type="match status" value="1"/>
</dbReference>
<keyword evidence="6 8" id="KW-0472">Membrane</keyword>
<feature type="transmembrane region" description="Helical" evidence="8">
    <location>
        <begin position="268"/>
        <end position="291"/>
    </location>
</feature>
<dbReference type="CDD" id="cd00130">
    <property type="entry name" value="PAS"/>
    <property type="match status" value="1"/>
</dbReference>
<dbReference type="InterPro" id="IPR007895">
    <property type="entry name" value="MASE1"/>
</dbReference>
<feature type="domain" description="GGDEF" evidence="11">
    <location>
        <begin position="464"/>
        <end position="596"/>
    </location>
</feature>